<dbReference type="Proteomes" id="UP000078113">
    <property type="component" value="Unassembled WGS sequence"/>
</dbReference>
<evidence type="ECO:0000313" key="1">
    <source>
        <dbReference type="EMBL" id="KAE8263052.1"/>
    </source>
</evidence>
<organism evidence="1 2">
    <name type="scientific">Tilletia walkeri</name>
    <dbReference type="NCBI Taxonomy" id="117179"/>
    <lineage>
        <taxon>Eukaryota</taxon>
        <taxon>Fungi</taxon>
        <taxon>Dikarya</taxon>
        <taxon>Basidiomycota</taxon>
        <taxon>Ustilaginomycotina</taxon>
        <taxon>Exobasidiomycetes</taxon>
        <taxon>Tilletiales</taxon>
        <taxon>Tilletiaceae</taxon>
        <taxon>Tilletia</taxon>
    </lineage>
</organism>
<protein>
    <submittedName>
        <fullName evidence="1">Uncharacterized protein</fullName>
    </submittedName>
</protein>
<accession>A0A8X7T139</accession>
<keyword evidence="2" id="KW-1185">Reference proteome</keyword>
<dbReference type="EMBL" id="LWDG02000706">
    <property type="protein sequence ID" value="KAE8263052.1"/>
    <property type="molecule type" value="Genomic_DNA"/>
</dbReference>
<dbReference type="AlphaFoldDB" id="A0A8X7T139"/>
<evidence type="ECO:0000313" key="2">
    <source>
        <dbReference type="Proteomes" id="UP000078113"/>
    </source>
</evidence>
<reference evidence="1" key="2">
    <citation type="journal article" date="2019" name="IMA Fungus">
        <title>Genome sequencing and comparison of five Tilletia species to identify candidate genes for the detection of regulated species infecting wheat.</title>
        <authorList>
            <person name="Nguyen H.D.T."/>
            <person name="Sultana T."/>
            <person name="Kesanakurti P."/>
            <person name="Hambleton S."/>
        </authorList>
    </citation>
    <scope>NUCLEOTIDE SEQUENCE</scope>
    <source>
        <strain evidence="1">DAOMC 236422</strain>
    </source>
</reference>
<sequence length="482" mass="51377">MATALSLSFLRRYLCDEGPVGCWLRLGLTAELRRRFAAPPALLLVRSGPSFTALQHADTRAEGLFGRLLHALATVDLGISADWTALSASALVTLPWLLACPSLDLSDQRKVNYTRTGWITLGDLLWLGPLPAPPSSPVVYLAPPPSSSVAVNGVPLPYAPRLPGGVPSIPWDKLWASLPASVVASLSAFALSAPSPFRLPGPFSPEAFAARPPSAAWLPMAQDPSYPAFPWHLLTVSGQPLLSVSPASVRKALSPTTPRAPRWTFPAPASPVFWSSVWSELEASPLSVDLRSSCLLVLGRNLWTYRPKDGLCPAGCPVPDSPSHGICAFPEALMVWHACLPLLRVLGVSATLSFTPHDIVGAWPHLLALRPRLVLWRNVVLFTLHTARTLAGRDACVAARPPDFCHCATKDVLSVATAALVSSLTTAWSRLSSSSSAQARFRARWLVGSSLLHEATGVLVASPVLAAPGQPLPIPAPLLLRL</sequence>
<gene>
    <name evidence="1" type="ORF">A4X09_0g7331</name>
</gene>
<proteinExistence type="predicted"/>
<name>A0A8X7T139_9BASI</name>
<comment type="caution">
    <text evidence="1">The sequence shown here is derived from an EMBL/GenBank/DDBJ whole genome shotgun (WGS) entry which is preliminary data.</text>
</comment>
<reference evidence="1" key="1">
    <citation type="submission" date="2016-04" db="EMBL/GenBank/DDBJ databases">
        <authorList>
            <person name="Nguyen H.D."/>
            <person name="Samba Siva P."/>
            <person name="Cullis J."/>
            <person name="Levesque C.A."/>
            <person name="Hambleton S."/>
        </authorList>
    </citation>
    <scope>NUCLEOTIDE SEQUENCE</scope>
    <source>
        <strain evidence="1">DAOMC 236422</strain>
    </source>
</reference>